<accession>A0ABN6NEC9</accession>
<evidence type="ECO:0000313" key="2">
    <source>
        <dbReference type="Proteomes" id="UP001162734"/>
    </source>
</evidence>
<keyword evidence="2" id="KW-1185">Reference proteome</keyword>
<evidence type="ECO:0000313" key="1">
    <source>
        <dbReference type="EMBL" id="BDG10861.1"/>
    </source>
</evidence>
<sequence length="48" mass="5201">MATMLVILGAVAAVGAAELAGRLREPKRARRPQLRVVWDADRDSDRAA</sequence>
<dbReference type="EMBL" id="AP025592">
    <property type="protein sequence ID" value="BDG10861.1"/>
    <property type="molecule type" value="Genomic_DNA"/>
</dbReference>
<dbReference type="RefSeq" id="WP_248343451.1">
    <property type="nucleotide sequence ID" value="NZ_AP025592.1"/>
</dbReference>
<reference evidence="2" key="1">
    <citation type="journal article" date="2022" name="Int. J. Syst. Evol. Microbiol.">
        <title>Anaeromyxobacter oryzae sp. nov., Anaeromyxobacter diazotrophicus sp. nov. and Anaeromyxobacter paludicola sp. nov., isolated from paddy soils.</title>
        <authorList>
            <person name="Itoh H."/>
            <person name="Xu Z."/>
            <person name="Mise K."/>
            <person name="Masuda Y."/>
            <person name="Ushijima N."/>
            <person name="Hayakawa C."/>
            <person name="Shiratori Y."/>
            <person name="Senoo K."/>
        </authorList>
    </citation>
    <scope>NUCLEOTIDE SEQUENCE [LARGE SCALE GENOMIC DNA]</scope>
    <source>
        <strain evidence="2">Red630</strain>
    </source>
</reference>
<organism evidence="1 2">
    <name type="scientific">Anaeromyxobacter paludicola</name>
    <dbReference type="NCBI Taxonomy" id="2918171"/>
    <lineage>
        <taxon>Bacteria</taxon>
        <taxon>Pseudomonadati</taxon>
        <taxon>Myxococcota</taxon>
        <taxon>Myxococcia</taxon>
        <taxon>Myxococcales</taxon>
        <taxon>Cystobacterineae</taxon>
        <taxon>Anaeromyxobacteraceae</taxon>
        <taxon>Anaeromyxobacter</taxon>
    </lineage>
</organism>
<proteinExistence type="predicted"/>
<gene>
    <name evidence="1" type="ORF">AMPC_39740</name>
</gene>
<protein>
    <submittedName>
        <fullName evidence="1">Uncharacterized protein</fullName>
    </submittedName>
</protein>
<name>A0ABN6NEC9_9BACT</name>
<dbReference type="Proteomes" id="UP001162734">
    <property type="component" value="Chromosome"/>
</dbReference>